<dbReference type="Pfam" id="PF00001">
    <property type="entry name" value="7tm_1"/>
    <property type="match status" value="1"/>
</dbReference>
<accession>A0A9D3SNP6</accession>
<dbReference type="SUPFAM" id="SSF81321">
    <property type="entry name" value="Family A G protein-coupled receptor-like"/>
    <property type="match status" value="1"/>
</dbReference>
<evidence type="ECO:0000256" key="14">
    <source>
        <dbReference type="RuleBase" id="RU004951"/>
    </source>
</evidence>
<dbReference type="PRINTS" id="PR00237">
    <property type="entry name" value="GPCRRHODOPSN"/>
</dbReference>
<dbReference type="InterPro" id="IPR008547">
    <property type="entry name" value="DUF829_TMEM53"/>
</dbReference>
<dbReference type="PROSITE" id="PS00238">
    <property type="entry name" value="OPSIN"/>
    <property type="match status" value="1"/>
</dbReference>
<dbReference type="PRINTS" id="PR00238">
    <property type="entry name" value="OPSIN"/>
</dbReference>
<sequence length="753" mass="84740">MFKESLSAENYKMQHEPSHGPTPIIHNDFSHLFPTVDVPDHAHYILGTVILMVGITGVIGNALVIYVFCRSRPLRTPGNMLVVNLAVSDFFMSLTQSPVFFVASLHRRWVFGELACELYAFCGGLFGICSMMTLTAIAVDRCLAITRPLALLGQVNQGRTGTVLTLLWLYALGWSLPPFFGWSAYVPEGLQTSCSWDYMSFTPSVRTYTILLFIFVFFMPLSIIAACYLAIFRAIRKTRREVRRLDSGETHKVLECIKTEWKMAKVALLVILLFVISWSPYSVVALTATAGYAHVLTPYMNSIPAVIAKASAIHNPIIYAITHPKYRLAIVRYVPLFRLILCVGMNKHSSSISTSGASSHQTALTSQHALGVRIGKATRANCRWGKTRLSSASDTESCWTDSEADGSSANSLPFARRVSTEISSDTAIPPEQPGMSTGIGQKMSREPEVKLRLVVIFHIDGSQTRGIIKRLNMGDDGMDYNIVFPEPEISERYWSGSKQPVVILLGWAGCRDKHLSKYSSIYNEQGCVTVRYTAPLKTVFISESFGYKELRSTAHKLLEILYDYEVENNPIFFHVFSNGGFMLYRYMVELLQSHKQFSSLYVVGSVMDSSPGSQNVIGALRALKTTLGTKVNVLLRCLLLALFAVAVFLLRVVLYPVTKHFHKNHYDAMMERPAPWPQMYLYSRADRVIRYRDVEKMVKSLQEKGVFVESFDFITPAHVSLFRDCPDDYSNRCRTFLKSCMSNCEETIMKKRL</sequence>
<dbReference type="SMART" id="SM01381">
    <property type="entry name" value="7TM_GPCR_Srsx"/>
    <property type="match status" value="1"/>
</dbReference>
<organism evidence="16 17">
    <name type="scientific">Hemibagrus wyckioides</name>
    <dbReference type="NCBI Taxonomy" id="337641"/>
    <lineage>
        <taxon>Eukaryota</taxon>
        <taxon>Metazoa</taxon>
        <taxon>Chordata</taxon>
        <taxon>Craniata</taxon>
        <taxon>Vertebrata</taxon>
        <taxon>Euteleostomi</taxon>
        <taxon>Actinopterygii</taxon>
        <taxon>Neopterygii</taxon>
        <taxon>Teleostei</taxon>
        <taxon>Ostariophysi</taxon>
        <taxon>Siluriformes</taxon>
        <taxon>Bagridae</taxon>
        <taxon>Hemibagrus</taxon>
    </lineage>
</organism>
<keyword evidence="3 14" id="KW-0716">Sensory transduction</keyword>
<evidence type="ECO:0000259" key="15">
    <source>
        <dbReference type="PROSITE" id="PS50262"/>
    </source>
</evidence>
<evidence type="ECO:0000256" key="5">
    <source>
        <dbReference type="ARBA" id="ARBA00022925"/>
    </source>
</evidence>
<dbReference type="GO" id="GO:0007601">
    <property type="term" value="P:visual perception"/>
    <property type="evidence" value="ECO:0007669"/>
    <property type="project" value="InterPro"/>
</dbReference>
<dbReference type="GO" id="GO:0007602">
    <property type="term" value="P:phototransduction"/>
    <property type="evidence" value="ECO:0007669"/>
    <property type="project" value="UniProtKB-KW"/>
</dbReference>
<dbReference type="PANTHER" id="PTHR24240">
    <property type="entry name" value="OPSIN"/>
    <property type="match status" value="1"/>
</dbReference>
<evidence type="ECO:0000256" key="10">
    <source>
        <dbReference type="ARBA" id="ARBA00023157"/>
    </source>
</evidence>
<dbReference type="InterPro" id="IPR000276">
    <property type="entry name" value="GPCR_Rhodpsn"/>
</dbReference>
<dbReference type="EMBL" id="JAHKSW010000007">
    <property type="protein sequence ID" value="KAG7329960.1"/>
    <property type="molecule type" value="Genomic_DNA"/>
</dbReference>
<keyword evidence="12 14" id="KW-0807">Transducer</keyword>
<dbReference type="FunFam" id="1.20.1070.10:FF:000044">
    <property type="entry name" value="Opsin, ultraviolet-sensitive"/>
    <property type="match status" value="1"/>
</dbReference>
<evidence type="ECO:0000256" key="2">
    <source>
        <dbReference type="ARBA" id="ARBA00022543"/>
    </source>
</evidence>
<evidence type="ECO:0000256" key="6">
    <source>
        <dbReference type="ARBA" id="ARBA00022989"/>
    </source>
</evidence>
<evidence type="ECO:0000256" key="3">
    <source>
        <dbReference type="ARBA" id="ARBA00022606"/>
    </source>
</evidence>
<dbReference type="Gene3D" id="3.40.50.1820">
    <property type="entry name" value="alpha/beta hydrolase"/>
    <property type="match status" value="1"/>
</dbReference>
<dbReference type="Proteomes" id="UP000824219">
    <property type="component" value="Linkage Group LG07"/>
</dbReference>
<dbReference type="InterPro" id="IPR027430">
    <property type="entry name" value="Retinal_BS"/>
</dbReference>
<keyword evidence="7 14" id="KW-0157">Chromophore</keyword>
<name>A0A9D3SNP6_9TELE</name>
<comment type="similarity">
    <text evidence="14">Belongs to the G-protein coupled receptor 1 family. Opsin subfamily.</text>
</comment>
<dbReference type="PROSITE" id="PS00237">
    <property type="entry name" value="G_PROTEIN_RECEP_F1_1"/>
    <property type="match status" value="1"/>
</dbReference>
<evidence type="ECO:0000256" key="4">
    <source>
        <dbReference type="ARBA" id="ARBA00022692"/>
    </source>
</evidence>
<keyword evidence="4 14" id="KW-0812">Transmembrane</keyword>
<evidence type="ECO:0000313" key="16">
    <source>
        <dbReference type="EMBL" id="KAG7329960.1"/>
    </source>
</evidence>
<keyword evidence="9 14" id="KW-0472">Membrane</keyword>
<evidence type="ECO:0000256" key="8">
    <source>
        <dbReference type="ARBA" id="ARBA00023040"/>
    </source>
</evidence>
<keyword evidence="6 14" id="KW-1133">Transmembrane helix</keyword>
<evidence type="ECO:0000313" key="17">
    <source>
        <dbReference type="Proteomes" id="UP000824219"/>
    </source>
</evidence>
<keyword evidence="8 14" id="KW-0297">G-protein coupled receptor</keyword>
<keyword evidence="17" id="KW-1185">Reference proteome</keyword>
<dbReference type="CDD" id="cd15336">
    <property type="entry name" value="7tmA_Melanopsin"/>
    <property type="match status" value="1"/>
</dbReference>
<dbReference type="GO" id="GO:0004930">
    <property type="term" value="F:G protein-coupled receptor activity"/>
    <property type="evidence" value="ECO:0007669"/>
    <property type="project" value="UniProtKB-KW"/>
</dbReference>
<dbReference type="PROSITE" id="PS50262">
    <property type="entry name" value="G_PROTEIN_RECEP_F1_2"/>
    <property type="match status" value="1"/>
</dbReference>
<keyword evidence="2 14" id="KW-0600">Photoreceptor protein</keyword>
<evidence type="ECO:0000256" key="11">
    <source>
        <dbReference type="ARBA" id="ARBA00023170"/>
    </source>
</evidence>
<feature type="domain" description="G-protein coupled receptors family 1 profile" evidence="15">
    <location>
        <begin position="60"/>
        <end position="319"/>
    </location>
</feature>
<feature type="transmembrane region" description="Helical" evidence="14">
    <location>
        <begin position="266"/>
        <end position="293"/>
    </location>
</feature>
<feature type="transmembrane region" description="Helical" evidence="14">
    <location>
        <begin position="633"/>
        <end position="654"/>
    </location>
</feature>
<reference evidence="16 17" key="1">
    <citation type="submission" date="2021-06" db="EMBL/GenBank/DDBJ databases">
        <title>Chromosome-level genome assembly of the red-tail catfish (Hemibagrus wyckioides).</title>
        <authorList>
            <person name="Shao F."/>
        </authorList>
    </citation>
    <scope>NUCLEOTIDE SEQUENCE [LARGE SCALE GENOMIC DNA]</scope>
    <source>
        <strain evidence="16">EC202008001</strain>
        <tissue evidence="16">Blood</tissue>
    </source>
</reference>
<dbReference type="InterPro" id="IPR001760">
    <property type="entry name" value="Opsin"/>
</dbReference>
<dbReference type="Pfam" id="PF05705">
    <property type="entry name" value="DUF829"/>
    <property type="match status" value="1"/>
</dbReference>
<dbReference type="InterPro" id="IPR029058">
    <property type="entry name" value="AB_hydrolase_fold"/>
</dbReference>
<gene>
    <name evidence="16" type="ORF">KOW79_006182</name>
</gene>
<feature type="transmembrane region" description="Helical" evidence="14">
    <location>
        <begin position="81"/>
        <end position="106"/>
    </location>
</feature>
<keyword evidence="10" id="KW-1015">Disulfide bond</keyword>
<feature type="transmembrane region" description="Helical" evidence="14">
    <location>
        <begin position="44"/>
        <end position="69"/>
    </location>
</feature>
<dbReference type="GO" id="GO:0016020">
    <property type="term" value="C:membrane"/>
    <property type="evidence" value="ECO:0007669"/>
    <property type="project" value="UniProtKB-SubCell"/>
</dbReference>
<evidence type="ECO:0000256" key="13">
    <source>
        <dbReference type="ARBA" id="ARBA00059157"/>
    </source>
</evidence>
<proteinExistence type="inferred from homology"/>
<feature type="transmembrane region" description="Helical" evidence="14">
    <location>
        <begin position="160"/>
        <end position="180"/>
    </location>
</feature>
<evidence type="ECO:0000256" key="12">
    <source>
        <dbReference type="ARBA" id="ARBA00023224"/>
    </source>
</evidence>
<comment type="caution">
    <text evidence="16">The sequence shown here is derived from an EMBL/GenBank/DDBJ whole genome shotgun (WGS) entry which is preliminary data.</text>
</comment>
<dbReference type="OrthoDB" id="9996086at2759"/>
<dbReference type="Gene3D" id="1.20.1070.10">
    <property type="entry name" value="Rhodopsin 7-helix transmembrane proteins"/>
    <property type="match status" value="1"/>
</dbReference>
<comment type="function">
    <text evidence="13">Photoreceptor implicated in non-image-forming responses to light.</text>
</comment>
<keyword evidence="11 14" id="KW-0675">Receptor</keyword>
<evidence type="ECO:0000256" key="9">
    <source>
        <dbReference type="ARBA" id="ARBA00023136"/>
    </source>
</evidence>
<dbReference type="GO" id="GO:0009881">
    <property type="term" value="F:photoreceptor activity"/>
    <property type="evidence" value="ECO:0007669"/>
    <property type="project" value="UniProtKB-KW"/>
</dbReference>
<dbReference type="InterPro" id="IPR050125">
    <property type="entry name" value="GPCR_opsins"/>
</dbReference>
<feature type="transmembrane region" description="Helical" evidence="14">
    <location>
        <begin position="208"/>
        <end position="235"/>
    </location>
</feature>
<protein>
    <recommendedName>
        <fullName evidence="15">G-protein coupled receptors family 1 profile domain-containing protein</fullName>
    </recommendedName>
</protein>
<dbReference type="SUPFAM" id="SSF53474">
    <property type="entry name" value="alpha/beta-Hydrolases"/>
    <property type="match status" value="1"/>
</dbReference>
<feature type="transmembrane region" description="Helical" evidence="14">
    <location>
        <begin position="118"/>
        <end position="139"/>
    </location>
</feature>
<comment type="subcellular location">
    <subcellularLocation>
        <location evidence="1 14">Membrane</location>
        <topology evidence="1 14">Multi-pass membrane protein</topology>
    </subcellularLocation>
</comment>
<dbReference type="InterPro" id="IPR017452">
    <property type="entry name" value="GPCR_Rhodpsn_7TM"/>
</dbReference>
<keyword evidence="5 14" id="KW-0681">Retinal protein</keyword>
<dbReference type="AlphaFoldDB" id="A0A9D3SNP6"/>
<evidence type="ECO:0000256" key="1">
    <source>
        <dbReference type="ARBA" id="ARBA00004141"/>
    </source>
</evidence>
<evidence type="ECO:0000256" key="7">
    <source>
        <dbReference type="ARBA" id="ARBA00022991"/>
    </source>
</evidence>